<dbReference type="EMBL" id="VFPA01000009">
    <property type="protein sequence ID" value="TQM01664.1"/>
    <property type="molecule type" value="Genomic_DNA"/>
</dbReference>
<reference evidence="1 2" key="1">
    <citation type="submission" date="2019-06" db="EMBL/GenBank/DDBJ databases">
        <title>Sequencing the genomes of 1000 actinobacteria strains.</title>
        <authorList>
            <person name="Klenk H.-P."/>
        </authorList>
    </citation>
    <scope>NUCLEOTIDE SEQUENCE [LARGE SCALE GENOMIC DNA]</scope>
    <source>
        <strain evidence="1 2">DSM 45301</strain>
    </source>
</reference>
<organism evidence="1 2">
    <name type="scientific">Pseudonocardia kunmingensis</name>
    <dbReference type="NCBI Taxonomy" id="630975"/>
    <lineage>
        <taxon>Bacteria</taxon>
        <taxon>Bacillati</taxon>
        <taxon>Actinomycetota</taxon>
        <taxon>Actinomycetes</taxon>
        <taxon>Pseudonocardiales</taxon>
        <taxon>Pseudonocardiaceae</taxon>
        <taxon>Pseudonocardia</taxon>
    </lineage>
</organism>
<name>A0A543CX30_9PSEU</name>
<proteinExistence type="predicted"/>
<protein>
    <submittedName>
        <fullName evidence="1">Uncharacterized protein</fullName>
    </submittedName>
</protein>
<dbReference type="AlphaFoldDB" id="A0A543CX30"/>
<dbReference type="Proteomes" id="UP000315677">
    <property type="component" value="Unassembled WGS sequence"/>
</dbReference>
<evidence type="ECO:0000313" key="2">
    <source>
        <dbReference type="Proteomes" id="UP000315677"/>
    </source>
</evidence>
<evidence type="ECO:0000313" key="1">
    <source>
        <dbReference type="EMBL" id="TQM01664.1"/>
    </source>
</evidence>
<comment type="caution">
    <text evidence="1">The sequence shown here is derived from an EMBL/GenBank/DDBJ whole genome shotgun (WGS) entry which is preliminary data.</text>
</comment>
<sequence>MISALLAQHIDDGSGHCRVCPSGPQAGRVAFPCRLRELAEEASLLMSGSQR</sequence>
<gene>
    <name evidence="1" type="ORF">FB558_8565</name>
</gene>
<keyword evidence="2" id="KW-1185">Reference proteome</keyword>
<accession>A0A543CX30</accession>